<dbReference type="AlphaFoldDB" id="A0A9D4WES8"/>
<feature type="region of interest" description="Disordered" evidence="1">
    <location>
        <begin position="18"/>
        <end position="53"/>
    </location>
</feature>
<dbReference type="Proteomes" id="UP001058974">
    <property type="component" value="Chromosome 6"/>
</dbReference>
<keyword evidence="2" id="KW-1133">Transmembrane helix</keyword>
<proteinExistence type="predicted"/>
<reference evidence="3 4" key="1">
    <citation type="journal article" date="2022" name="Nat. Genet.">
        <title>Improved pea reference genome and pan-genome highlight genomic features and evolutionary characteristics.</title>
        <authorList>
            <person name="Yang T."/>
            <person name="Liu R."/>
            <person name="Luo Y."/>
            <person name="Hu S."/>
            <person name="Wang D."/>
            <person name="Wang C."/>
            <person name="Pandey M.K."/>
            <person name="Ge S."/>
            <person name="Xu Q."/>
            <person name="Li N."/>
            <person name="Li G."/>
            <person name="Huang Y."/>
            <person name="Saxena R.K."/>
            <person name="Ji Y."/>
            <person name="Li M."/>
            <person name="Yan X."/>
            <person name="He Y."/>
            <person name="Liu Y."/>
            <person name="Wang X."/>
            <person name="Xiang C."/>
            <person name="Varshney R.K."/>
            <person name="Ding H."/>
            <person name="Gao S."/>
            <person name="Zong X."/>
        </authorList>
    </citation>
    <scope>NUCLEOTIDE SEQUENCE [LARGE SCALE GENOMIC DNA]</scope>
    <source>
        <strain evidence="3 4">cv. Zhongwan 6</strain>
    </source>
</reference>
<dbReference type="PANTHER" id="PTHR12924:SF0">
    <property type="entry name" value="TRANSLOCON-ASSOCIATED PROTEIN SUBUNIT ALPHA"/>
    <property type="match status" value="1"/>
</dbReference>
<keyword evidence="4" id="KW-1185">Reference proteome</keyword>
<gene>
    <name evidence="3" type="ORF">KIW84_065575</name>
</gene>
<feature type="compositionally biased region" description="Polar residues" evidence="1">
    <location>
        <begin position="23"/>
        <end position="37"/>
    </location>
</feature>
<dbReference type="GO" id="GO:0005783">
    <property type="term" value="C:endoplasmic reticulum"/>
    <property type="evidence" value="ECO:0007669"/>
    <property type="project" value="TreeGrafter"/>
</dbReference>
<evidence type="ECO:0000313" key="3">
    <source>
        <dbReference type="EMBL" id="KAI5400766.1"/>
    </source>
</evidence>
<organism evidence="3 4">
    <name type="scientific">Pisum sativum</name>
    <name type="common">Garden pea</name>
    <name type="synonym">Lathyrus oleraceus</name>
    <dbReference type="NCBI Taxonomy" id="3888"/>
    <lineage>
        <taxon>Eukaryota</taxon>
        <taxon>Viridiplantae</taxon>
        <taxon>Streptophyta</taxon>
        <taxon>Embryophyta</taxon>
        <taxon>Tracheophyta</taxon>
        <taxon>Spermatophyta</taxon>
        <taxon>Magnoliopsida</taxon>
        <taxon>eudicotyledons</taxon>
        <taxon>Gunneridae</taxon>
        <taxon>Pentapetalae</taxon>
        <taxon>rosids</taxon>
        <taxon>fabids</taxon>
        <taxon>Fabales</taxon>
        <taxon>Fabaceae</taxon>
        <taxon>Papilionoideae</taxon>
        <taxon>50 kb inversion clade</taxon>
        <taxon>NPAAA clade</taxon>
        <taxon>Hologalegina</taxon>
        <taxon>IRL clade</taxon>
        <taxon>Fabeae</taxon>
        <taxon>Lathyrus</taxon>
    </lineage>
</organism>
<name>A0A9D4WES8_PEA</name>
<protein>
    <submittedName>
        <fullName evidence="3">Uncharacterized protein</fullName>
    </submittedName>
</protein>
<feature type="transmembrane region" description="Helical" evidence="2">
    <location>
        <begin position="164"/>
        <end position="184"/>
    </location>
</feature>
<comment type="caution">
    <text evidence="3">The sequence shown here is derived from an EMBL/GenBank/DDBJ whole genome shotgun (WGS) entry which is preliminary data.</text>
</comment>
<evidence type="ECO:0000313" key="4">
    <source>
        <dbReference type="Proteomes" id="UP001058974"/>
    </source>
</evidence>
<dbReference type="PANTHER" id="PTHR12924">
    <property type="entry name" value="TRANSLOCON-ASSOCIATED PROTEIN, ALPHA SUBUNIT"/>
    <property type="match status" value="1"/>
</dbReference>
<accession>A0A9D4WES8</accession>
<sequence length="372" mass="40802">MLFVPKWWKPKPKTASEVGFKTASHSSNSNGEALQTTGKEKEGDTINNQVGYHPSPATQSSAANFVPSNAQVPKTHPRGINKRDIGSCFFVWHFCWSSVCTGSCRNILKAIPSAGIFREPMTQVNGTTLVVQSPSSHDLQIYGIVVTIVLCFMVFGGVKMINRVAPAFLIPVLFSFVALNSACLKGEINVEALEGLVARSPNLKSLSDADVLPAMDDGIHDGVDILYLSLGPNPPHRLAGIRRLCEDYKNERIGVSSLRRLSLPGDASRPLQKTATELQGYCHLLKMDHNGISFYFKRRQSISIKASIHLPVDHRLYVQNLTAQVFNNGSVPASAQATFPYIFAVSKFLQPGSFDLVGTIIYKIDEHTMNQT</sequence>
<dbReference type="Gramene" id="Psat06G0557500-T1">
    <property type="protein sequence ID" value="KAI5400766.1"/>
    <property type="gene ID" value="KIW84_065575"/>
</dbReference>
<feature type="transmembrane region" description="Helical" evidence="2">
    <location>
        <begin position="139"/>
        <end position="158"/>
    </location>
</feature>
<keyword evidence="2" id="KW-0472">Membrane</keyword>
<dbReference type="EMBL" id="JAMSHJ010000006">
    <property type="protein sequence ID" value="KAI5400766.1"/>
    <property type="molecule type" value="Genomic_DNA"/>
</dbReference>
<keyword evidence="2" id="KW-0812">Transmembrane</keyword>
<evidence type="ECO:0000256" key="1">
    <source>
        <dbReference type="SAM" id="MobiDB-lite"/>
    </source>
</evidence>
<evidence type="ECO:0000256" key="2">
    <source>
        <dbReference type="SAM" id="Phobius"/>
    </source>
</evidence>